<sequence>MRLRPAAHLADEAYIAKYNKATELMRGLPEDDPVASCNKPMSTTPIAMQGTINPVSQTSRSKSTSWLFFPWHRYYIYFFEKIFPFWNWDSPKGMTIPSMYTNTNSALYDMLRDKYHMPPAEVDFNYMDTDSNISPNQQIKMNMKIMYRQMVLNGKTPQLFLGMPYRWGDEPNPGAGSFEMIPHNTVHFMDW</sequence>
<dbReference type="PANTHER" id="PTHR11474:SF76">
    <property type="entry name" value="SHKT DOMAIN-CONTAINING PROTEIN"/>
    <property type="match status" value="1"/>
</dbReference>
<proteinExistence type="predicted"/>
<dbReference type="InterPro" id="IPR008922">
    <property type="entry name" value="Di-copper_centre_dom_sf"/>
</dbReference>
<accession>A0ABR0DR10</accession>
<comment type="caution">
    <text evidence="4">The sequence shown here is derived from an EMBL/GenBank/DDBJ whole genome shotgun (WGS) entry which is preliminary data.</text>
</comment>
<dbReference type="InterPro" id="IPR002227">
    <property type="entry name" value="Tyrosinase_Cu-bd"/>
</dbReference>
<name>A0ABR0DR10_9LAMI</name>
<dbReference type="PANTHER" id="PTHR11474">
    <property type="entry name" value="TYROSINASE FAMILY MEMBER"/>
    <property type="match status" value="1"/>
</dbReference>
<keyword evidence="1" id="KW-0479">Metal-binding</keyword>
<dbReference type="EMBL" id="JAYDYQ010001087">
    <property type="protein sequence ID" value="KAK4491673.1"/>
    <property type="molecule type" value="Genomic_DNA"/>
</dbReference>
<keyword evidence="2" id="KW-0186">Copper</keyword>
<evidence type="ECO:0000256" key="1">
    <source>
        <dbReference type="ARBA" id="ARBA00022723"/>
    </source>
</evidence>
<evidence type="ECO:0000259" key="3">
    <source>
        <dbReference type="Pfam" id="PF00264"/>
    </source>
</evidence>
<protein>
    <recommendedName>
        <fullName evidence="3">Tyrosinase copper-binding domain-containing protein</fullName>
    </recommendedName>
</protein>
<gene>
    <name evidence="4" type="ORF">RD792_002439</name>
</gene>
<keyword evidence="5" id="KW-1185">Reference proteome</keyword>
<evidence type="ECO:0000256" key="2">
    <source>
        <dbReference type="ARBA" id="ARBA00023008"/>
    </source>
</evidence>
<dbReference type="Pfam" id="PF00264">
    <property type="entry name" value="Tyrosinase"/>
    <property type="match status" value="1"/>
</dbReference>
<feature type="domain" description="Tyrosinase copper-binding" evidence="3">
    <location>
        <begin position="63"/>
        <end position="189"/>
    </location>
</feature>
<evidence type="ECO:0000313" key="5">
    <source>
        <dbReference type="Proteomes" id="UP001291926"/>
    </source>
</evidence>
<evidence type="ECO:0000313" key="4">
    <source>
        <dbReference type="EMBL" id="KAK4491673.1"/>
    </source>
</evidence>
<dbReference type="PRINTS" id="PR00092">
    <property type="entry name" value="TYROSINASE"/>
</dbReference>
<dbReference type="Gene3D" id="1.10.1280.10">
    <property type="entry name" value="Di-copper center containing domain from catechol oxidase"/>
    <property type="match status" value="1"/>
</dbReference>
<dbReference type="Proteomes" id="UP001291926">
    <property type="component" value="Unassembled WGS sequence"/>
</dbReference>
<dbReference type="InterPro" id="IPR050316">
    <property type="entry name" value="Tyrosinase/Hemocyanin"/>
</dbReference>
<reference evidence="4 5" key="1">
    <citation type="journal article" date="2023" name="bioRxiv">
        <title>Genome report: Whole genome sequence and annotation of Penstemon davidsonii.</title>
        <authorList>
            <person name="Ostevik K.L."/>
            <person name="Alabady M."/>
            <person name="Zhang M."/>
            <person name="Rausher M.D."/>
        </authorList>
    </citation>
    <scope>NUCLEOTIDE SEQUENCE [LARGE SCALE GENOMIC DNA]</scope>
    <source>
        <strain evidence="4">DNT005</strain>
        <tissue evidence="4">Whole leaf</tissue>
    </source>
</reference>
<organism evidence="4 5">
    <name type="scientific">Penstemon davidsonii</name>
    <dbReference type="NCBI Taxonomy" id="160366"/>
    <lineage>
        <taxon>Eukaryota</taxon>
        <taxon>Viridiplantae</taxon>
        <taxon>Streptophyta</taxon>
        <taxon>Embryophyta</taxon>
        <taxon>Tracheophyta</taxon>
        <taxon>Spermatophyta</taxon>
        <taxon>Magnoliopsida</taxon>
        <taxon>eudicotyledons</taxon>
        <taxon>Gunneridae</taxon>
        <taxon>Pentapetalae</taxon>
        <taxon>asterids</taxon>
        <taxon>lamiids</taxon>
        <taxon>Lamiales</taxon>
        <taxon>Plantaginaceae</taxon>
        <taxon>Cheloneae</taxon>
        <taxon>Penstemon</taxon>
    </lineage>
</organism>
<dbReference type="SUPFAM" id="SSF48056">
    <property type="entry name" value="Di-copper centre-containing domain"/>
    <property type="match status" value="1"/>
</dbReference>